<evidence type="ECO:0000256" key="3">
    <source>
        <dbReference type="ARBA" id="ARBA00022840"/>
    </source>
</evidence>
<evidence type="ECO:0000256" key="2">
    <source>
        <dbReference type="ARBA" id="ARBA00022741"/>
    </source>
</evidence>
<keyword evidence="1" id="KW-0813">Transport</keyword>
<sequence>MLEAEGLVVTLGGSRALDAVNLVLAPGEVVAVIGPNGAGKSTLLACLSGALRPDAGTVRIDAADPATLSATELGRRRAVLEQAPTAAAPFRLDELVSLGIPRKVPPFQARQIARRAIEILGLGSFRRRPVSWLSGGEYHRAHLARALAQLWAGRLLGSGNWLLLDEPTASLDLAHQNAVIGVARAVAAEGAGVLTVVHDLTLAAAMADRVVLMEAGRIVACGPTRRVLQPAILEPVYQLPLAVSEPWPGRLAVTPLFAGEALENP</sequence>
<keyword evidence="2" id="KW-0547">Nucleotide-binding</keyword>
<dbReference type="EMBL" id="SRMO01000054">
    <property type="protein sequence ID" value="TGG93062.1"/>
    <property type="molecule type" value="Genomic_DNA"/>
</dbReference>
<name>A0A524RP35_9CHRO</name>
<dbReference type="InterPro" id="IPR003439">
    <property type="entry name" value="ABC_transporter-like_ATP-bd"/>
</dbReference>
<organism evidence="6 7">
    <name type="scientific">Aphanocapsa feldmannii 277cV</name>
    <dbReference type="NCBI Taxonomy" id="2507553"/>
    <lineage>
        <taxon>Bacteria</taxon>
        <taxon>Bacillati</taxon>
        <taxon>Cyanobacteriota</taxon>
        <taxon>Cyanophyceae</taxon>
        <taxon>Oscillatoriophycideae</taxon>
        <taxon>Chroococcales</taxon>
        <taxon>Microcystaceae</taxon>
        <taxon>Aphanocapsa</taxon>
    </lineage>
</organism>
<dbReference type="Proteomes" id="UP000317990">
    <property type="component" value="Unassembled WGS sequence"/>
</dbReference>
<evidence type="ECO:0000256" key="4">
    <source>
        <dbReference type="ARBA" id="ARBA00022967"/>
    </source>
</evidence>
<reference evidence="6 7" key="1">
    <citation type="journal article" date="2019" name="mSystems">
        <title>Life at home and on the roam: Genomic adaptions reflect the dual lifestyle of an intracellular, facultative symbiont.</title>
        <authorList>
            <person name="Burgsdorf I."/>
        </authorList>
    </citation>
    <scope>NUCLEOTIDE SEQUENCE [LARGE SCALE GENOMIC DNA]</scope>
    <source>
        <strain evidence="6">277cV</strain>
    </source>
</reference>
<dbReference type="AlphaFoldDB" id="A0A524RP35"/>
<dbReference type="SUPFAM" id="SSF52540">
    <property type="entry name" value="P-loop containing nucleoside triphosphate hydrolases"/>
    <property type="match status" value="1"/>
</dbReference>
<keyword evidence="3 6" id="KW-0067">ATP-binding</keyword>
<proteinExistence type="predicted"/>
<keyword evidence="4" id="KW-1278">Translocase</keyword>
<dbReference type="PROSITE" id="PS50893">
    <property type="entry name" value="ABC_TRANSPORTER_2"/>
    <property type="match status" value="1"/>
</dbReference>
<evidence type="ECO:0000313" key="7">
    <source>
        <dbReference type="Proteomes" id="UP000317990"/>
    </source>
</evidence>
<comment type="caution">
    <text evidence="6">The sequence shown here is derived from an EMBL/GenBank/DDBJ whole genome shotgun (WGS) entry which is preliminary data.</text>
</comment>
<dbReference type="Pfam" id="PF00005">
    <property type="entry name" value="ABC_tran"/>
    <property type="match status" value="1"/>
</dbReference>
<gene>
    <name evidence="6" type="ORF">ERJ67_04705</name>
</gene>
<evidence type="ECO:0000256" key="1">
    <source>
        <dbReference type="ARBA" id="ARBA00022448"/>
    </source>
</evidence>
<dbReference type="CDD" id="cd03214">
    <property type="entry name" value="ABC_Iron-Siderophores_B12_Hemin"/>
    <property type="match status" value="1"/>
</dbReference>
<dbReference type="SMART" id="SM00382">
    <property type="entry name" value="AAA"/>
    <property type="match status" value="1"/>
</dbReference>
<feature type="domain" description="ABC transporter" evidence="5">
    <location>
        <begin position="2"/>
        <end position="240"/>
    </location>
</feature>
<dbReference type="GO" id="GO:0016887">
    <property type="term" value="F:ATP hydrolysis activity"/>
    <property type="evidence" value="ECO:0007669"/>
    <property type="project" value="InterPro"/>
</dbReference>
<dbReference type="PANTHER" id="PTHR42794">
    <property type="entry name" value="HEMIN IMPORT ATP-BINDING PROTEIN HMUV"/>
    <property type="match status" value="1"/>
</dbReference>
<protein>
    <submittedName>
        <fullName evidence="6">ATP-binding cassette domain-containing protein</fullName>
    </submittedName>
</protein>
<dbReference type="PANTHER" id="PTHR42794:SF1">
    <property type="entry name" value="HEMIN IMPORT ATP-BINDING PROTEIN HMUV"/>
    <property type="match status" value="1"/>
</dbReference>
<dbReference type="InterPro" id="IPR027417">
    <property type="entry name" value="P-loop_NTPase"/>
</dbReference>
<dbReference type="Gene3D" id="3.40.50.300">
    <property type="entry name" value="P-loop containing nucleotide triphosphate hydrolases"/>
    <property type="match status" value="1"/>
</dbReference>
<evidence type="ECO:0000313" key="6">
    <source>
        <dbReference type="EMBL" id="TGG93062.1"/>
    </source>
</evidence>
<accession>A0A524RP35</accession>
<evidence type="ECO:0000259" key="5">
    <source>
        <dbReference type="PROSITE" id="PS50893"/>
    </source>
</evidence>
<dbReference type="GO" id="GO:0005524">
    <property type="term" value="F:ATP binding"/>
    <property type="evidence" value="ECO:0007669"/>
    <property type="project" value="UniProtKB-KW"/>
</dbReference>
<dbReference type="InterPro" id="IPR003593">
    <property type="entry name" value="AAA+_ATPase"/>
</dbReference>